<accession>A0A9J7WX07</accession>
<dbReference type="CDD" id="cd19769">
    <property type="entry name" value="Bbox2_TRIM16-like"/>
    <property type="match status" value="1"/>
</dbReference>
<dbReference type="SMART" id="SM00504">
    <property type="entry name" value="Ubox"/>
    <property type="match status" value="1"/>
</dbReference>
<dbReference type="Pfam" id="PF00643">
    <property type="entry name" value="zf-B_box"/>
    <property type="match status" value="1"/>
</dbReference>
<dbReference type="SUPFAM" id="SSF57850">
    <property type="entry name" value="RING/U-box"/>
    <property type="match status" value="1"/>
</dbReference>
<evidence type="ECO:0000256" key="1">
    <source>
        <dbReference type="ARBA" id="ARBA00022723"/>
    </source>
</evidence>
<feature type="coiled-coil region" evidence="5">
    <location>
        <begin position="163"/>
        <end position="206"/>
    </location>
</feature>
<protein>
    <submittedName>
        <fullName evidence="10">Uncharacterized protein</fullName>
    </submittedName>
</protein>
<dbReference type="SUPFAM" id="SSF49899">
    <property type="entry name" value="Concanavalin A-like lectins/glucanases"/>
    <property type="match status" value="1"/>
</dbReference>
<dbReference type="GO" id="GO:0004842">
    <property type="term" value="F:ubiquitin-protein transferase activity"/>
    <property type="evidence" value="ECO:0007669"/>
    <property type="project" value="InterPro"/>
</dbReference>
<dbReference type="InterPro" id="IPR050143">
    <property type="entry name" value="TRIM/RBCC"/>
</dbReference>
<dbReference type="SMART" id="SM00184">
    <property type="entry name" value="RING"/>
    <property type="match status" value="1"/>
</dbReference>
<dbReference type="PROSITE" id="PS50089">
    <property type="entry name" value="ZF_RING_2"/>
    <property type="match status" value="1"/>
</dbReference>
<keyword evidence="11" id="KW-1185">Reference proteome</keyword>
<evidence type="ECO:0000256" key="5">
    <source>
        <dbReference type="SAM" id="Coils"/>
    </source>
</evidence>
<proteinExistence type="predicted"/>
<feature type="transmembrane region" description="Helical" evidence="6">
    <location>
        <begin position="478"/>
        <end position="496"/>
    </location>
</feature>
<dbReference type="PROSITE" id="PS50188">
    <property type="entry name" value="B302_SPRY"/>
    <property type="match status" value="1"/>
</dbReference>
<organism evidence="10 11">
    <name type="scientific">Cyprinus carpio carpio</name>
    <dbReference type="NCBI Taxonomy" id="630221"/>
    <lineage>
        <taxon>Eukaryota</taxon>
        <taxon>Metazoa</taxon>
        <taxon>Chordata</taxon>
        <taxon>Craniata</taxon>
        <taxon>Vertebrata</taxon>
        <taxon>Euteleostomi</taxon>
        <taxon>Actinopterygii</taxon>
        <taxon>Neopterygii</taxon>
        <taxon>Teleostei</taxon>
        <taxon>Ostariophysi</taxon>
        <taxon>Cypriniformes</taxon>
        <taxon>Cyprinidae</taxon>
        <taxon>Cyprininae</taxon>
        <taxon>Cyprinus</taxon>
    </lineage>
</organism>
<evidence type="ECO:0000259" key="7">
    <source>
        <dbReference type="PROSITE" id="PS50089"/>
    </source>
</evidence>
<evidence type="ECO:0000256" key="2">
    <source>
        <dbReference type="ARBA" id="ARBA00022771"/>
    </source>
</evidence>
<dbReference type="InterPro" id="IPR017907">
    <property type="entry name" value="Znf_RING_CS"/>
</dbReference>
<dbReference type="SUPFAM" id="SSF57845">
    <property type="entry name" value="B-box zinc-binding domain"/>
    <property type="match status" value="1"/>
</dbReference>
<dbReference type="InterPro" id="IPR001870">
    <property type="entry name" value="B30.2/SPRY"/>
</dbReference>
<dbReference type="PANTHER" id="PTHR24103">
    <property type="entry name" value="E3 UBIQUITIN-PROTEIN LIGASE TRIM"/>
    <property type="match status" value="1"/>
</dbReference>
<dbReference type="InterPro" id="IPR003613">
    <property type="entry name" value="Ubox_domain"/>
</dbReference>
<keyword evidence="1" id="KW-0479">Metal-binding</keyword>
<dbReference type="InterPro" id="IPR013320">
    <property type="entry name" value="ConA-like_dom_sf"/>
</dbReference>
<dbReference type="AlphaFoldDB" id="A0A9J7WX07"/>
<dbReference type="InterPro" id="IPR043136">
    <property type="entry name" value="B30.2/SPRY_sf"/>
</dbReference>
<sequence length="503" mass="58485">MALEAELSCPVCTDVFRDPVLLSCGHSFCRQCINDHWTSSSSRNCPVCRQVSPQEPVHNLCLRNTCETYLREQSTRKEREEEHECQIHGERIELFCQTDEEAICAACKKHEHKWHKTQKLQQAVRQRKEKLKAAVRPAEKTLWSLQNGAAQDAKICNYNQSQVQQTERRIKEEFKKLQQFLKKEEESRLAALNEEEKEKRAKMEKRTKGRIRSLSVRLREVEERMKEDDVTFLQNYNSTMNRAKYTLPDAELSSETAIDVSKHLGNLKYRVWEKMKDICPYYPVILNPHTAPPDISVSDDLTSVTSCFRQQDKPFPLHSNRMVLGSVGYDSGTHTWEIEVGNSRHWTLGVCFRSDGKPSVQPLTPKNNWGLRRDGYMYSFLSTPTKFKIKTNPEVVQMRLEDDYDVMGRWQRKVSFFDARSNSEFVRITGVPAGKELFPFVIPEDQSVPLRVVPVPAKITLAGEQVEQKISFQERYKGLIDICCWFVIVVFVILSWKTDRHDK</sequence>
<dbReference type="Ensembl" id="ENSCCRT00000178508.1">
    <property type="protein sequence ID" value="ENSCCRP00000098526.1"/>
    <property type="gene ID" value="ENSCCRG00000080434.1"/>
</dbReference>
<dbReference type="Gene3D" id="3.30.160.60">
    <property type="entry name" value="Classic Zinc Finger"/>
    <property type="match status" value="1"/>
</dbReference>
<keyword evidence="3" id="KW-0862">Zinc</keyword>
<dbReference type="PROSITE" id="PS00518">
    <property type="entry name" value="ZF_RING_1"/>
    <property type="match status" value="1"/>
</dbReference>
<evidence type="ECO:0000313" key="11">
    <source>
        <dbReference type="Proteomes" id="UP001108240"/>
    </source>
</evidence>
<feature type="domain" description="B box-type" evidence="8">
    <location>
        <begin position="80"/>
        <end position="120"/>
    </location>
</feature>
<evidence type="ECO:0000256" key="4">
    <source>
        <dbReference type="PROSITE-ProRule" id="PRU00024"/>
    </source>
</evidence>
<dbReference type="PROSITE" id="PS50119">
    <property type="entry name" value="ZF_BBOX"/>
    <property type="match status" value="1"/>
</dbReference>
<dbReference type="Proteomes" id="UP001108240">
    <property type="component" value="Unplaced"/>
</dbReference>
<dbReference type="GO" id="GO:0016567">
    <property type="term" value="P:protein ubiquitination"/>
    <property type="evidence" value="ECO:0007669"/>
    <property type="project" value="InterPro"/>
</dbReference>
<keyword evidence="6" id="KW-1133">Transmembrane helix</keyword>
<keyword evidence="5" id="KW-0175">Coiled coil</keyword>
<evidence type="ECO:0000313" key="10">
    <source>
        <dbReference type="Ensembl" id="ENSCCRP00000098526.1"/>
    </source>
</evidence>
<dbReference type="SMART" id="SM00336">
    <property type="entry name" value="BBOX"/>
    <property type="match status" value="1"/>
</dbReference>
<name>A0A9J7WX07_CYPCA</name>
<reference evidence="10" key="1">
    <citation type="submission" date="2025-05" db="UniProtKB">
        <authorList>
            <consortium name="Ensembl"/>
        </authorList>
    </citation>
    <scope>IDENTIFICATION</scope>
</reference>
<dbReference type="GO" id="GO:0008270">
    <property type="term" value="F:zinc ion binding"/>
    <property type="evidence" value="ECO:0007669"/>
    <property type="project" value="UniProtKB-KW"/>
</dbReference>
<dbReference type="InterPro" id="IPR000315">
    <property type="entry name" value="Znf_B-box"/>
</dbReference>
<dbReference type="GeneTree" id="ENSGT00970000193390"/>
<keyword evidence="6" id="KW-0472">Membrane</keyword>
<dbReference type="InterPro" id="IPR027370">
    <property type="entry name" value="Znf-RING_euk"/>
</dbReference>
<keyword evidence="2 4" id="KW-0863">Zinc-finger</keyword>
<evidence type="ECO:0000259" key="8">
    <source>
        <dbReference type="PROSITE" id="PS50119"/>
    </source>
</evidence>
<feature type="domain" description="RING-type" evidence="7">
    <location>
        <begin position="9"/>
        <end position="49"/>
    </location>
</feature>
<dbReference type="OMA" id="DHEVAIC"/>
<dbReference type="InterPro" id="IPR001841">
    <property type="entry name" value="Znf_RING"/>
</dbReference>
<dbReference type="Gene3D" id="3.30.40.10">
    <property type="entry name" value="Zinc/RING finger domain, C3HC4 (zinc finger)"/>
    <property type="match status" value="1"/>
</dbReference>
<evidence type="ECO:0000256" key="3">
    <source>
        <dbReference type="ARBA" id="ARBA00022833"/>
    </source>
</evidence>
<dbReference type="InterPro" id="IPR013083">
    <property type="entry name" value="Znf_RING/FYVE/PHD"/>
</dbReference>
<evidence type="ECO:0000256" key="6">
    <source>
        <dbReference type="SAM" id="Phobius"/>
    </source>
</evidence>
<evidence type="ECO:0000259" key="9">
    <source>
        <dbReference type="PROSITE" id="PS50188"/>
    </source>
</evidence>
<keyword evidence="6" id="KW-0812">Transmembrane</keyword>
<dbReference type="Gene3D" id="2.60.120.920">
    <property type="match status" value="1"/>
</dbReference>
<dbReference type="Ensembl" id="ENSCCRT00000188143.1">
    <property type="protein sequence ID" value="ENSCCRP00000145992.1"/>
    <property type="gene ID" value="ENSCCRG00000080434.1"/>
</dbReference>
<feature type="domain" description="B30.2/SPRY" evidence="9">
    <location>
        <begin position="264"/>
        <end position="459"/>
    </location>
</feature>
<dbReference type="Pfam" id="PF13445">
    <property type="entry name" value="zf-RING_UBOX"/>
    <property type="match status" value="1"/>
</dbReference>